<dbReference type="EMBL" id="GISG01040901">
    <property type="protein sequence ID" value="MBA4622910.1"/>
    <property type="molecule type" value="Transcribed_RNA"/>
</dbReference>
<sequence>MGKQKKTVETTPGSTTTSFKKKKVTKREVEKQSLAMGAAAVVEEKVASHRSDRAEGSSLVAAATVVENEGNVEGLSMGCNDQDWRAWWKPEVLVDEQMSWGSVWFSFWEQENDNSNAMFYNDVLEEDDIWDLRSIKQVPQ</sequence>
<organism evidence="2">
    <name type="scientific">Opuntia streptacantha</name>
    <name type="common">Prickly pear cactus</name>
    <name type="synonym">Opuntia cardona</name>
    <dbReference type="NCBI Taxonomy" id="393608"/>
    <lineage>
        <taxon>Eukaryota</taxon>
        <taxon>Viridiplantae</taxon>
        <taxon>Streptophyta</taxon>
        <taxon>Embryophyta</taxon>
        <taxon>Tracheophyta</taxon>
        <taxon>Spermatophyta</taxon>
        <taxon>Magnoliopsida</taxon>
        <taxon>eudicotyledons</taxon>
        <taxon>Gunneridae</taxon>
        <taxon>Pentapetalae</taxon>
        <taxon>Caryophyllales</taxon>
        <taxon>Cactineae</taxon>
        <taxon>Cactaceae</taxon>
        <taxon>Opuntioideae</taxon>
        <taxon>Opuntia</taxon>
    </lineage>
</organism>
<name>A0A7C8YPR3_OPUST</name>
<proteinExistence type="predicted"/>
<protein>
    <submittedName>
        <fullName evidence="2">Uncharacterized protein</fullName>
    </submittedName>
</protein>
<reference evidence="2" key="2">
    <citation type="submission" date="2020-07" db="EMBL/GenBank/DDBJ databases">
        <authorList>
            <person name="Vera ALvarez R."/>
            <person name="Arias-Moreno D.M."/>
            <person name="Jimenez-Jacinto V."/>
            <person name="Jimenez-Bremont J.F."/>
            <person name="Swaminathan K."/>
            <person name="Moose S.P."/>
            <person name="Guerrero-Gonzalez M.L."/>
            <person name="Marino-Ramirez L."/>
            <person name="Landsman D."/>
            <person name="Rodriguez-Kessler M."/>
            <person name="Delgado-Sanchez P."/>
        </authorList>
    </citation>
    <scope>NUCLEOTIDE SEQUENCE</scope>
    <source>
        <tissue evidence="2">Cladode</tissue>
    </source>
</reference>
<feature type="region of interest" description="Disordered" evidence="1">
    <location>
        <begin position="1"/>
        <end position="24"/>
    </location>
</feature>
<dbReference type="AlphaFoldDB" id="A0A7C8YPR3"/>
<feature type="compositionally biased region" description="Low complexity" evidence="1">
    <location>
        <begin position="9"/>
        <end position="18"/>
    </location>
</feature>
<reference evidence="2" key="1">
    <citation type="journal article" date="2013" name="J. Plant Res.">
        <title>Effect of fungi and light on seed germination of three Opuntia species from semiarid lands of central Mexico.</title>
        <authorList>
            <person name="Delgado-Sanchez P."/>
            <person name="Jimenez-Bremont J.F."/>
            <person name="Guerrero-Gonzalez Mde L."/>
            <person name="Flores J."/>
        </authorList>
    </citation>
    <scope>NUCLEOTIDE SEQUENCE</scope>
    <source>
        <tissue evidence="2">Cladode</tissue>
    </source>
</reference>
<accession>A0A7C8YPR3</accession>
<evidence type="ECO:0000313" key="2">
    <source>
        <dbReference type="EMBL" id="MBA4622910.1"/>
    </source>
</evidence>
<evidence type="ECO:0000256" key="1">
    <source>
        <dbReference type="SAM" id="MobiDB-lite"/>
    </source>
</evidence>